<protein>
    <submittedName>
        <fullName evidence="1">Putative ribonuclease H protein</fullName>
    </submittedName>
</protein>
<comment type="caution">
    <text evidence="1">The sequence shown here is derived from an EMBL/GenBank/DDBJ whole genome shotgun (WGS) entry which is preliminary data.</text>
</comment>
<gene>
    <name evidence="1" type="ORF">A2U01_0011294</name>
</gene>
<evidence type="ECO:0000313" key="1">
    <source>
        <dbReference type="EMBL" id="MCH90379.1"/>
    </source>
</evidence>
<dbReference type="Proteomes" id="UP000265520">
    <property type="component" value="Unassembled WGS sequence"/>
</dbReference>
<evidence type="ECO:0000313" key="2">
    <source>
        <dbReference type="Proteomes" id="UP000265520"/>
    </source>
</evidence>
<dbReference type="AlphaFoldDB" id="A0A392MTS6"/>
<organism evidence="1 2">
    <name type="scientific">Trifolium medium</name>
    <dbReference type="NCBI Taxonomy" id="97028"/>
    <lineage>
        <taxon>Eukaryota</taxon>
        <taxon>Viridiplantae</taxon>
        <taxon>Streptophyta</taxon>
        <taxon>Embryophyta</taxon>
        <taxon>Tracheophyta</taxon>
        <taxon>Spermatophyta</taxon>
        <taxon>Magnoliopsida</taxon>
        <taxon>eudicotyledons</taxon>
        <taxon>Gunneridae</taxon>
        <taxon>Pentapetalae</taxon>
        <taxon>rosids</taxon>
        <taxon>fabids</taxon>
        <taxon>Fabales</taxon>
        <taxon>Fabaceae</taxon>
        <taxon>Papilionoideae</taxon>
        <taxon>50 kb inversion clade</taxon>
        <taxon>NPAAA clade</taxon>
        <taxon>Hologalegina</taxon>
        <taxon>IRL clade</taxon>
        <taxon>Trifolieae</taxon>
        <taxon>Trifolium</taxon>
    </lineage>
</organism>
<dbReference type="PANTHER" id="PTHR33116">
    <property type="entry name" value="REVERSE TRANSCRIPTASE ZINC-BINDING DOMAIN-CONTAINING PROTEIN-RELATED-RELATED"/>
    <property type="match status" value="1"/>
</dbReference>
<dbReference type="EMBL" id="LXQA010018175">
    <property type="protein sequence ID" value="MCH90379.1"/>
    <property type="molecule type" value="Genomic_DNA"/>
</dbReference>
<keyword evidence="2" id="KW-1185">Reference proteome</keyword>
<accession>A0A392MTS6</accession>
<dbReference type="PANTHER" id="PTHR33116:SF86">
    <property type="entry name" value="REVERSE TRANSCRIPTASE DOMAIN-CONTAINING PROTEIN"/>
    <property type="match status" value="1"/>
</dbReference>
<proteinExistence type="predicted"/>
<name>A0A392MTS6_9FABA</name>
<sequence length="342" mass="39825">MSCFLLPKGLCNHMESMMSRFWWGSNMDQRKIHWVNWKKTCKQKKAGGLGFRDLQAFNTALLAKQGWRLITEPTSLVATVLKAKYFPNSQFLQAKQGHRSSFSWQSIQQASWILKKGCFWFVGNGKSINIWEDRWIHQQLGNTIWTTKPDNSNLVKVEELIDLQNNSWKEQIINQNFLPIEAAQICNIPLISSTEEDIISWQGTKDGIYTVRSGYNAILEWENTINKQHQSNNNPMDDTDWSKIWIHQQIGNTIWTTKPDNSNLVKVEDLIDLQNNSWKEQIINQNFLPIEAAHICNIPLISSKEEDIISWQRSGYNAILEWENTTNNQHQSNNNPMDDTDW</sequence>
<feature type="non-terminal residue" evidence="1">
    <location>
        <position position="342"/>
    </location>
</feature>
<reference evidence="1 2" key="1">
    <citation type="journal article" date="2018" name="Front. Plant Sci.">
        <title>Red Clover (Trifolium pratense) and Zigzag Clover (T. medium) - A Picture of Genomic Similarities and Differences.</title>
        <authorList>
            <person name="Dluhosova J."/>
            <person name="Istvanek J."/>
            <person name="Nedelnik J."/>
            <person name="Repkova J."/>
        </authorList>
    </citation>
    <scope>NUCLEOTIDE SEQUENCE [LARGE SCALE GENOMIC DNA]</scope>
    <source>
        <strain evidence="2">cv. 10/8</strain>
        <tissue evidence="1">Leaf</tissue>
    </source>
</reference>